<dbReference type="GO" id="GO:0071111">
    <property type="term" value="F:cyclic-guanylate-specific phosphodiesterase activity"/>
    <property type="evidence" value="ECO:0007669"/>
    <property type="project" value="InterPro"/>
</dbReference>
<gene>
    <name evidence="2" type="ORF">CS022_24050</name>
</gene>
<dbReference type="Pfam" id="PF00563">
    <property type="entry name" value="EAL"/>
    <property type="match status" value="1"/>
</dbReference>
<dbReference type="PANTHER" id="PTHR33121">
    <property type="entry name" value="CYCLIC DI-GMP PHOSPHODIESTERASE PDEF"/>
    <property type="match status" value="1"/>
</dbReference>
<evidence type="ECO:0000259" key="1">
    <source>
        <dbReference type="PROSITE" id="PS50883"/>
    </source>
</evidence>
<reference evidence="2 3" key="1">
    <citation type="submission" date="2017-10" db="EMBL/GenBank/DDBJ databases">
        <title>Nyctiphanis sp. nov., isolated from the stomach of the euphausiid Nyctiphanes simplex (Hansen, 1911) in the Gulf of California.</title>
        <authorList>
            <person name="Gomez-Gil B."/>
            <person name="Aguilar-Mendez M."/>
            <person name="Lopez-Cortes A."/>
            <person name="Gomez-Gutierrez J."/>
            <person name="Roque A."/>
            <person name="Lang E."/>
            <person name="Gonzalez-Castillo A."/>
        </authorList>
    </citation>
    <scope>NUCLEOTIDE SEQUENCE [LARGE SCALE GENOMIC DNA]</scope>
    <source>
        <strain evidence="2 3">CAIM 600</strain>
    </source>
</reference>
<dbReference type="SUPFAM" id="SSF141868">
    <property type="entry name" value="EAL domain-like"/>
    <property type="match status" value="1"/>
</dbReference>
<feature type="domain" description="EAL" evidence="1">
    <location>
        <begin position="1"/>
        <end position="167"/>
    </location>
</feature>
<dbReference type="EMBL" id="PEIB01000060">
    <property type="protein sequence ID" value="RXJ68702.1"/>
    <property type="molecule type" value="Genomic_DNA"/>
</dbReference>
<name>A0A4Q0YE35_9GAMM</name>
<dbReference type="InterPro" id="IPR050706">
    <property type="entry name" value="Cyclic-di-GMP_PDE-like"/>
</dbReference>
<accession>A0A4Q0YE35</accession>
<dbReference type="Proteomes" id="UP000290287">
    <property type="component" value="Unassembled WGS sequence"/>
</dbReference>
<dbReference type="SMART" id="SM00052">
    <property type="entry name" value="EAL"/>
    <property type="match status" value="1"/>
</dbReference>
<evidence type="ECO:0000313" key="2">
    <source>
        <dbReference type="EMBL" id="RXJ68702.1"/>
    </source>
</evidence>
<organism evidence="2 3">
    <name type="scientific">Veronia nyctiphanis</name>
    <dbReference type="NCBI Taxonomy" id="1278244"/>
    <lineage>
        <taxon>Bacteria</taxon>
        <taxon>Pseudomonadati</taxon>
        <taxon>Pseudomonadota</taxon>
        <taxon>Gammaproteobacteria</taxon>
        <taxon>Vibrionales</taxon>
        <taxon>Vibrionaceae</taxon>
        <taxon>Veronia</taxon>
    </lineage>
</organism>
<sequence length="167" mass="19143">MQCRLFAVSECAAHFSNQRLNSDENHQLMLRRLKALGLDVHKVIFEVVEHQSDNDKTLALAAAKSLSSGFQIAIDDFGVNASREDRVKAIRPNILKVDRSLLEFYMDGDEKWLLHSIDVAKNVNAKVLVEGIETEEQFEAMFDLNIDYFQGFHLGEPKHMSEYCKRK</sequence>
<dbReference type="InterPro" id="IPR001633">
    <property type="entry name" value="EAL_dom"/>
</dbReference>
<keyword evidence="3" id="KW-1185">Reference proteome</keyword>
<comment type="caution">
    <text evidence="2">The sequence shown here is derived from an EMBL/GenBank/DDBJ whole genome shotgun (WGS) entry which is preliminary data.</text>
</comment>
<dbReference type="PANTHER" id="PTHR33121:SF76">
    <property type="entry name" value="SIGNALING PROTEIN"/>
    <property type="match status" value="1"/>
</dbReference>
<dbReference type="InterPro" id="IPR035919">
    <property type="entry name" value="EAL_sf"/>
</dbReference>
<dbReference type="PROSITE" id="PS50883">
    <property type="entry name" value="EAL"/>
    <property type="match status" value="1"/>
</dbReference>
<dbReference type="OrthoDB" id="1673646at2"/>
<dbReference type="CDD" id="cd01948">
    <property type="entry name" value="EAL"/>
    <property type="match status" value="1"/>
</dbReference>
<proteinExistence type="predicted"/>
<evidence type="ECO:0000313" key="3">
    <source>
        <dbReference type="Proteomes" id="UP000290287"/>
    </source>
</evidence>
<dbReference type="Gene3D" id="3.20.20.450">
    <property type="entry name" value="EAL domain"/>
    <property type="match status" value="1"/>
</dbReference>
<dbReference type="AlphaFoldDB" id="A0A4Q0YE35"/>
<protein>
    <recommendedName>
        <fullName evidence="1">EAL domain-containing protein</fullName>
    </recommendedName>
</protein>